<proteinExistence type="predicted"/>
<dbReference type="Proteomes" id="UP000076858">
    <property type="component" value="Unassembled WGS sequence"/>
</dbReference>
<reference evidence="1 2" key="1">
    <citation type="submission" date="2016-03" db="EMBL/GenBank/DDBJ databases">
        <title>EvidentialGene: Evidence-directed Construction of Genes on Genomes.</title>
        <authorList>
            <person name="Gilbert D.G."/>
            <person name="Choi J.-H."/>
            <person name="Mockaitis K."/>
            <person name="Colbourne J."/>
            <person name="Pfrender M."/>
        </authorList>
    </citation>
    <scope>NUCLEOTIDE SEQUENCE [LARGE SCALE GENOMIC DNA]</scope>
    <source>
        <strain evidence="1 2">Xinb3</strain>
        <tissue evidence="1">Complete organism</tissue>
    </source>
</reference>
<keyword evidence="2" id="KW-1185">Reference proteome</keyword>
<comment type="caution">
    <text evidence="1">The sequence shown here is derived from an EMBL/GenBank/DDBJ whole genome shotgun (WGS) entry which is preliminary data.</text>
</comment>
<dbReference type="EMBL" id="LRGB01000868">
    <property type="protein sequence ID" value="KZS15466.1"/>
    <property type="molecule type" value="Genomic_DNA"/>
</dbReference>
<dbReference type="AlphaFoldDB" id="A0A162CPK7"/>
<evidence type="ECO:0000313" key="1">
    <source>
        <dbReference type="EMBL" id="KZS15466.1"/>
    </source>
</evidence>
<accession>A0A162CPK7</accession>
<gene>
    <name evidence="1" type="ORF">APZ42_018648</name>
</gene>
<name>A0A162CPK7_9CRUS</name>
<evidence type="ECO:0000313" key="2">
    <source>
        <dbReference type="Proteomes" id="UP000076858"/>
    </source>
</evidence>
<sequence length="48" mass="5519">MPYAFSTVTVRRSTLLPGWINFGGFCKQKLCKGAFRLRCICWIRSAAY</sequence>
<organism evidence="1 2">
    <name type="scientific">Daphnia magna</name>
    <dbReference type="NCBI Taxonomy" id="35525"/>
    <lineage>
        <taxon>Eukaryota</taxon>
        <taxon>Metazoa</taxon>
        <taxon>Ecdysozoa</taxon>
        <taxon>Arthropoda</taxon>
        <taxon>Crustacea</taxon>
        <taxon>Branchiopoda</taxon>
        <taxon>Diplostraca</taxon>
        <taxon>Cladocera</taxon>
        <taxon>Anomopoda</taxon>
        <taxon>Daphniidae</taxon>
        <taxon>Daphnia</taxon>
    </lineage>
</organism>
<protein>
    <submittedName>
        <fullName evidence="1">Uncharacterized protein</fullName>
    </submittedName>
</protein>